<feature type="signal peptide" evidence="1">
    <location>
        <begin position="1"/>
        <end position="22"/>
    </location>
</feature>
<protein>
    <recommendedName>
        <fullName evidence="3">8.9 kDa family member</fullName>
    </recommendedName>
</protein>
<dbReference type="EMBL" id="GFPF01003507">
    <property type="protein sequence ID" value="MAA14653.1"/>
    <property type="molecule type" value="Transcribed_RNA"/>
</dbReference>
<feature type="chain" id="PRO_5012217521" description="8.9 kDa family member" evidence="1">
    <location>
        <begin position="23"/>
        <end position="101"/>
    </location>
</feature>
<proteinExistence type="predicted"/>
<accession>A0A224YKC7</accession>
<evidence type="ECO:0008006" key="3">
    <source>
        <dbReference type="Google" id="ProtNLM"/>
    </source>
</evidence>
<evidence type="ECO:0000256" key="1">
    <source>
        <dbReference type="SAM" id="SignalP"/>
    </source>
</evidence>
<organism evidence="2">
    <name type="scientific">Rhipicephalus zambeziensis</name>
    <dbReference type="NCBI Taxonomy" id="60191"/>
    <lineage>
        <taxon>Eukaryota</taxon>
        <taxon>Metazoa</taxon>
        <taxon>Ecdysozoa</taxon>
        <taxon>Arthropoda</taxon>
        <taxon>Chelicerata</taxon>
        <taxon>Arachnida</taxon>
        <taxon>Acari</taxon>
        <taxon>Parasitiformes</taxon>
        <taxon>Ixodida</taxon>
        <taxon>Ixodoidea</taxon>
        <taxon>Ixodidae</taxon>
        <taxon>Rhipicephalinae</taxon>
        <taxon>Rhipicephalus</taxon>
        <taxon>Rhipicephalus</taxon>
    </lineage>
</organism>
<name>A0A224YKC7_9ACAR</name>
<evidence type="ECO:0000313" key="2">
    <source>
        <dbReference type="EMBL" id="MAA14653.1"/>
    </source>
</evidence>
<keyword evidence="1" id="KW-0732">Signal</keyword>
<sequence length="101" mass="11276">MSFKHPLTVVFFLVGFAAFASALIYGTYEICDGEGRVCPKGERRATLFFSDGTHKQLCMRNDPARPYGTRLLDQCAPELGKKVNCNSGRNESNVCCECYPR</sequence>
<dbReference type="AlphaFoldDB" id="A0A224YKC7"/>
<reference evidence="2" key="1">
    <citation type="journal article" date="2017" name="Parasit. Vectors">
        <title>Sialotranscriptomics of Rhipicephalus zambeziensis reveals intricate expression profiles of secretory proteins and suggests tight temporal transcriptional regulation during blood-feeding.</title>
        <authorList>
            <person name="de Castro M.H."/>
            <person name="de Klerk D."/>
            <person name="Pienaar R."/>
            <person name="Rees D.J.G."/>
            <person name="Mans B.J."/>
        </authorList>
    </citation>
    <scope>NUCLEOTIDE SEQUENCE</scope>
    <source>
        <tissue evidence="2">Salivary glands</tissue>
    </source>
</reference>